<sequence>MEVFDDEIDKPWYRYSERRYLDLATSHGRGWQISFVNGLFLSTRAKTRACVSAVCDTRSYFMAVCPQGCPFELSQYTLQVWHGLDTRACLLAVCGTQAGTWACCWPCNPS</sequence>
<dbReference type="EMBL" id="KN442273">
    <property type="protein sequence ID" value="KHG27751.1"/>
    <property type="molecule type" value="Genomic_DNA"/>
</dbReference>
<dbReference type="AlphaFoldDB" id="A0A0B0PWF7"/>
<dbReference type="Proteomes" id="UP000032142">
    <property type="component" value="Unassembled WGS sequence"/>
</dbReference>
<organism evidence="1 2">
    <name type="scientific">Gossypium arboreum</name>
    <name type="common">Tree cotton</name>
    <name type="synonym">Gossypium nanking</name>
    <dbReference type="NCBI Taxonomy" id="29729"/>
    <lineage>
        <taxon>Eukaryota</taxon>
        <taxon>Viridiplantae</taxon>
        <taxon>Streptophyta</taxon>
        <taxon>Embryophyta</taxon>
        <taxon>Tracheophyta</taxon>
        <taxon>Spermatophyta</taxon>
        <taxon>Magnoliopsida</taxon>
        <taxon>eudicotyledons</taxon>
        <taxon>Gunneridae</taxon>
        <taxon>Pentapetalae</taxon>
        <taxon>rosids</taxon>
        <taxon>malvids</taxon>
        <taxon>Malvales</taxon>
        <taxon>Malvaceae</taxon>
        <taxon>Malvoideae</taxon>
        <taxon>Gossypium</taxon>
    </lineage>
</organism>
<reference evidence="2" key="1">
    <citation type="submission" date="2014-09" db="EMBL/GenBank/DDBJ databases">
        <authorList>
            <person name="Mudge J."/>
            <person name="Ramaraj T."/>
            <person name="Lindquist I.E."/>
            <person name="Bharti A.K."/>
            <person name="Sundararajan A."/>
            <person name="Cameron C.T."/>
            <person name="Woodward J.E."/>
            <person name="May G.D."/>
            <person name="Brubaker C."/>
            <person name="Broadhvest J."/>
            <person name="Wilkins T.A."/>
        </authorList>
    </citation>
    <scope>NUCLEOTIDE SEQUENCE</scope>
    <source>
        <strain evidence="2">cv. AKA8401</strain>
    </source>
</reference>
<gene>
    <name evidence="1" type="ORF">F383_16087</name>
</gene>
<proteinExistence type="predicted"/>
<protein>
    <submittedName>
        <fullName evidence="1">Thyrotropin receptor</fullName>
    </submittedName>
</protein>
<keyword evidence="1" id="KW-0675">Receptor</keyword>
<evidence type="ECO:0000313" key="1">
    <source>
        <dbReference type="EMBL" id="KHG27751.1"/>
    </source>
</evidence>
<name>A0A0B0PWF7_GOSAR</name>
<evidence type="ECO:0000313" key="2">
    <source>
        <dbReference type="Proteomes" id="UP000032142"/>
    </source>
</evidence>
<keyword evidence="2" id="KW-1185">Reference proteome</keyword>
<accession>A0A0B0PWF7</accession>